<sequence>MRGLSLKHAFRNALASLAATFILVMSAMYILTRDSVEIEHRPLLRTKPLTNIGQPRPSSLTLVIYQQYHSTACYHNLYNNSLYRGLNQAAGQRRPNSDDLDAPTMFPLATDPYYQNLLCEFSGMLAVAAHAARLHPQEWIGFQSWRAVDKRRAISQAAEDSILSAIGKRSHGDAIYFWSDGGEDDVRVLDFYEHCDRSHKHCKIAFQRAFGVLFGHRTGETDAPDAPPMPNDGGAWVFMSYFVMRTESFLEYMRFVRDFFIAVDDMWFHTHRDANVCILAQGVSSSPEYESLHCYCYLLERLISIWAYHSGRRMLFVNPITGSISEQHELKERTAWLHYFSKSQFRKHLEKLERRAVAMNDRGLIQKLQTF</sequence>
<gene>
    <name evidence="2" type="ORF">KFL_004480030</name>
</gene>
<dbReference type="Proteomes" id="UP000054558">
    <property type="component" value="Unassembled WGS sequence"/>
</dbReference>
<keyword evidence="1" id="KW-0812">Transmembrane</keyword>
<evidence type="ECO:0000313" key="2">
    <source>
        <dbReference type="EMBL" id="GAQ88646.1"/>
    </source>
</evidence>
<organism evidence="2 3">
    <name type="scientific">Klebsormidium nitens</name>
    <name type="common">Green alga</name>
    <name type="synonym">Ulothrix nitens</name>
    <dbReference type="NCBI Taxonomy" id="105231"/>
    <lineage>
        <taxon>Eukaryota</taxon>
        <taxon>Viridiplantae</taxon>
        <taxon>Streptophyta</taxon>
        <taxon>Klebsormidiophyceae</taxon>
        <taxon>Klebsormidiales</taxon>
        <taxon>Klebsormidiaceae</taxon>
        <taxon>Klebsormidium</taxon>
    </lineage>
</organism>
<dbReference type="STRING" id="105231.A0A1Y1IIW2"/>
<evidence type="ECO:0000256" key="1">
    <source>
        <dbReference type="SAM" id="Phobius"/>
    </source>
</evidence>
<name>A0A1Y1IIW2_KLENI</name>
<keyword evidence="1" id="KW-0472">Membrane</keyword>
<proteinExistence type="predicted"/>
<dbReference type="PANTHER" id="PTHR46635:SF4">
    <property type="match status" value="1"/>
</dbReference>
<reference evidence="2 3" key="1">
    <citation type="journal article" date="2014" name="Nat. Commun.">
        <title>Klebsormidium flaccidum genome reveals primary factors for plant terrestrial adaptation.</title>
        <authorList>
            <person name="Hori K."/>
            <person name="Maruyama F."/>
            <person name="Fujisawa T."/>
            <person name="Togashi T."/>
            <person name="Yamamoto N."/>
            <person name="Seo M."/>
            <person name="Sato S."/>
            <person name="Yamada T."/>
            <person name="Mori H."/>
            <person name="Tajima N."/>
            <person name="Moriyama T."/>
            <person name="Ikeuchi M."/>
            <person name="Watanabe M."/>
            <person name="Wada H."/>
            <person name="Kobayashi K."/>
            <person name="Saito M."/>
            <person name="Masuda T."/>
            <person name="Sasaki-Sekimoto Y."/>
            <person name="Mashiguchi K."/>
            <person name="Awai K."/>
            <person name="Shimojima M."/>
            <person name="Masuda S."/>
            <person name="Iwai M."/>
            <person name="Nobusawa T."/>
            <person name="Narise T."/>
            <person name="Kondo S."/>
            <person name="Saito H."/>
            <person name="Sato R."/>
            <person name="Murakawa M."/>
            <person name="Ihara Y."/>
            <person name="Oshima-Yamada Y."/>
            <person name="Ohtaka K."/>
            <person name="Satoh M."/>
            <person name="Sonobe K."/>
            <person name="Ishii M."/>
            <person name="Ohtani R."/>
            <person name="Kanamori-Sato M."/>
            <person name="Honoki R."/>
            <person name="Miyazaki D."/>
            <person name="Mochizuki H."/>
            <person name="Umetsu J."/>
            <person name="Higashi K."/>
            <person name="Shibata D."/>
            <person name="Kamiya Y."/>
            <person name="Sato N."/>
            <person name="Nakamura Y."/>
            <person name="Tabata S."/>
            <person name="Ida S."/>
            <person name="Kurokawa K."/>
            <person name="Ohta H."/>
        </authorList>
    </citation>
    <scope>NUCLEOTIDE SEQUENCE [LARGE SCALE GENOMIC DNA]</scope>
    <source>
        <strain evidence="2 3">NIES-2285</strain>
    </source>
</reference>
<protein>
    <submittedName>
        <fullName evidence="2">Uncharacterized protein</fullName>
    </submittedName>
</protein>
<dbReference type="AlphaFoldDB" id="A0A1Y1IIW2"/>
<evidence type="ECO:0000313" key="3">
    <source>
        <dbReference type="Proteomes" id="UP000054558"/>
    </source>
</evidence>
<accession>A0A1Y1IIW2</accession>
<keyword evidence="1" id="KW-1133">Transmembrane helix</keyword>
<dbReference type="OrthoDB" id="1592604at2759"/>
<feature type="transmembrane region" description="Helical" evidence="1">
    <location>
        <begin position="12"/>
        <end position="31"/>
    </location>
</feature>
<keyword evidence="3" id="KW-1185">Reference proteome</keyword>
<dbReference type="PANTHER" id="PTHR46635">
    <property type="entry name" value="GLYCOSYL TRANSFERASE FAMILY 1 PROTEIN"/>
    <property type="match status" value="1"/>
</dbReference>
<dbReference type="OMA" id="WAYHSAI"/>
<dbReference type="EMBL" id="DF237397">
    <property type="protein sequence ID" value="GAQ88646.1"/>
    <property type="molecule type" value="Genomic_DNA"/>
</dbReference>